<comment type="caution">
    <text evidence="3">The sequence shown here is derived from an EMBL/GenBank/DDBJ whole genome shotgun (WGS) entry which is preliminary data.</text>
</comment>
<evidence type="ECO:0000313" key="4">
    <source>
        <dbReference type="Proteomes" id="UP000570678"/>
    </source>
</evidence>
<evidence type="ECO:0000313" key="3">
    <source>
        <dbReference type="EMBL" id="NKY61029.1"/>
    </source>
</evidence>
<feature type="non-terminal residue" evidence="3">
    <location>
        <position position="116"/>
    </location>
</feature>
<keyword evidence="2" id="KW-1133">Transmembrane helix</keyword>
<feature type="region of interest" description="Disordered" evidence="1">
    <location>
        <begin position="1"/>
        <end position="23"/>
    </location>
</feature>
<name>A0A846YVJ5_9NOCA</name>
<dbReference type="PROSITE" id="PS51318">
    <property type="entry name" value="TAT"/>
    <property type="match status" value="1"/>
</dbReference>
<protein>
    <recommendedName>
        <fullName evidence="5">Methyl-accepting chemotaxis protein</fullName>
    </recommendedName>
</protein>
<dbReference type="AlphaFoldDB" id="A0A846YVJ5"/>
<dbReference type="EMBL" id="JAAXOT010000038">
    <property type="protein sequence ID" value="NKY61029.1"/>
    <property type="molecule type" value="Genomic_DNA"/>
</dbReference>
<sequence length="116" mass="12252">MTTTEKTESERESTGQEQSMITHPRGAIMLSRRGLLAGSAVAALAAVAIVLAILLLGARGELARERAAAADRNHAEQIARDYSVGAATVDFQNLDAWLGKLKTGTVPDLSAKFDST</sequence>
<feature type="transmembrane region" description="Helical" evidence="2">
    <location>
        <begin position="35"/>
        <end position="56"/>
    </location>
</feature>
<reference evidence="3 4" key="1">
    <citation type="submission" date="2020-04" db="EMBL/GenBank/DDBJ databases">
        <title>MicrobeNet Type strains.</title>
        <authorList>
            <person name="Nicholson A.C."/>
        </authorList>
    </citation>
    <scope>NUCLEOTIDE SEQUENCE [LARGE SCALE GENOMIC DNA]</scope>
    <source>
        <strain evidence="3 4">JCM 3332</strain>
    </source>
</reference>
<organism evidence="3 4">
    <name type="scientific">Nocardia flavorosea</name>
    <dbReference type="NCBI Taxonomy" id="53429"/>
    <lineage>
        <taxon>Bacteria</taxon>
        <taxon>Bacillati</taxon>
        <taxon>Actinomycetota</taxon>
        <taxon>Actinomycetes</taxon>
        <taxon>Mycobacteriales</taxon>
        <taxon>Nocardiaceae</taxon>
        <taxon>Nocardia</taxon>
    </lineage>
</organism>
<evidence type="ECO:0000256" key="2">
    <source>
        <dbReference type="SAM" id="Phobius"/>
    </source>
</evidence>
<dbReference type="InterPro" id="IPR006311">
    <property type="entry name" value="TAT_signal"/>
</dbReference>
<feature type="compositionally biased region" description="Basic and acidic residues" evidence="1">
    <location>
        <begin position="1"/>
        <end position="14"/>
    </location>
</feature>
<keyword evidence="2" id="KW-0812">Transmembrane</keyword>
<evidence type="ECO:0000256" key="1">
    <source>
        <dbReference type="SAM" id="MobiDB-lite"/>
    </source>
</evidence>
<keyword evidence="4" id="KW-1185">Reference proteome</keyword>
<dbReference type="Proteomes" id="UP000570678">
    <property type="component" value="Unassembled WGS sequence"/>
</dbReference>
<gene>
    <name evidence="3" type="ORF">HGA15_33825</name>
</gene>
<keyword evidence="2" id="KW-0472">Membrane</keyword>
<accession>A0A846YVJ5</accession>
<evidence type="ECO:0008006" key="5">
    <source>
        <dbReference type="Google" id="ProtNLM"/>
    </source>
</evidence>
<proteinExistence type="predicted"/>